<dbReference type="Pfam" id="PF09325">
    <property type="entry name" value="Vps5"/>
    <property type="match status" value="1"/>
</dbReference>
<dbReference type="InterPro" id="IPR001683">
    <property type="entry name" value="PX_dom"/>
</dbReference>
<dbReference type="EMBL" id="JANBTW010000074">
    <property type="protein sequence ID" value="KAJ2672931.1"/>
    <property type="molecule type" value="Genomic_DNA"/>
</dbReference>
<evidence type="ECO:0000259" key="3">
    <source>
        <dbReference type="Pfam" id="PF09325"/>
    </source>
</evidence>
<dbReference type="GO" id="GO:0042147">
    <property type="term" value="P:retrograde transport, endosome to Golgi"/>
    <property type="evidence" value="ECO:0007669"/>
    <property type="project" value="TreeGrafter"/>
</dbReference>
<dbReference type="Proteomes" id="UP001151518">
    <property type="component" value="Unassembled WGS sequence"/>
</dbReference>
<accession>A0A9W8G5R5</accession>
<evidence type="ECO:0000313" key="5">
    <source>
        <dbReference type="Proteomes" id="UP001151518"/>
    </source>
</evidence>
<dbReference type="GO" id="GO:0030905">
    <property type="term" value="C:retromer, tubulation complex"/>
    <property type="evidence" value="ECO:0007669"/>
    <property type="project" value="TreeGrafter"/>
</dbReference>
<dbReference type="GO" id="GO:0032266">
    <property type="term" value="F:phosphatidylinositol-3-phosphate binding"/>
    <property type="evidence" value="ECO:0007669"/>
    <property type="project" value="TreeGrafter"/>
</dbReference>
<dbReference type="GO" id="GO:0006886">
    <property type="term" value="P:intracellular protein transport"/>
    <property type="evidence" value="ECO:0007669"/>
    <property type="project" value="TreeGrafter"/>
</dbReference>
<dbReference type="OrthoDB" id="9976382at2759"/>
<dbReference type="Gene3D" id="3.30.1520.10">
    <property type="entry name" value="Phox-like domain"/>
    <property type="match status" value="1"/>
</dbReference>
<feature type="compositionally biased region" description="Polar residues" evidence="1">
    <location>
        <begin position="64"/>
        <end position="90"/>
    </location>
</feature>
<proteinExistence type="predicted"/>
<dbReference type="GO" id="GO:0005829">
    <property type="term" value="C:cytosol"/>
    <property type="evidence" value="ECO:0007669"/>
    <property type="project" value="GOC"/>
</dbReference>
<dbReference type="Pfam" id="PF00787">
    <property type="entry name" value="PX"/>
    <property type="match status" value="1"/>
</dbReference>
<sequence>MFNGEEFDPHREESDDFQSAQRHSIYDDDIGASNPFAAGNLGDNRPWDSGNRKEDNEEIDDTQYTETQPGTTSRHSDNATDADSNGNDIQISPEASVKKPAVLLKFTLGHVVDRSKRAPGYTFDVITNLLGYKMRKYTGVERNQVEFERLEAHLRATYPECLVPKLGPGTTVSKYVPDYENDRLVIMLLQQWLHRVSTHPILQQDYELRQFVEAPFAFNPALTSSASGSALSITPQTGSGGLFSWGKPKQRRLVRSANPTPFEQHLEMTSDNLDVFQKNISDTRRWHGRLARTRARLSVDLKDVGAKLVSVGVIEHNANLGRSFKRLGKCFLHIGACALTQSNLEGSRPTAVEDLYASACDNVQKTMSNRQVIFTEHQVAERQLERKRQAVAVLRASSNISTDQAQDTLAEFNVAQAEADSKRQRAERADRVLAADLRAFEYYRESDLRAMFGALGREQLQIERQVLSELKAGLEFIRNAYRSDNASDNASANATAIANNSGSHSEE</sequence>
<dbReference type="InterPro" id="IPR027267">
    <property type="entry name" value="AH/BAR_dom_sf"/>
</dbReference>
<feature type="region of interest" description="Disordered" evidence="1">
    <location>
        <begin position="1"/>
        <end position="93"/>
    </location>
</feature>
<dbReference type="Gene3D" id="1.20.1270.60">
    <property type="entry name" value="Arfaptin homology (AH) domain/BAR domain"/>
    <property type="match status" value="1"/>
</dbReference>
<dbReference type="PANTHER" id="PTHR47433:SF1">
    <property type="entry name" value="VACUOLAR PROTEIN SORTING-ASSOCIATED PROTEIN 17"/>
    <property type="match status" value="1"/>
</dbReference>
<dbReference type="InterPro" id="IPR015404">
    <property type="entry name" value="Vps5_C"/>
</dbReference>
<dbReference type="InterPro" id="IPR036871">
    <property type="entry name" value="PX_dom_sf"/>
</dbReference>
<dbReference type="SUPFAM" id="SSF64268">
    <property type="entry name" value="PX domain"/>
    <property type="match status" value="1"/>
</dbReference>
<dbReference type="AlphaFoldDB" id="A0A9W8G5R5"/>
<evidence type="ECO:0000259" key="2">
    <source>
        <dbReference type="Pfam" id="PF00787"/>
    </source>
</evidence>
<feature type="domain" description="PX" evidence="2">
    <location>
        <begin position="137"/>
        <end position="213"/>
    </location>
</feature>
<gene>
    <name evidence="4" type="primary">VPS17</name>
    <name evidence="4" type="ORF">GGI25_004912</name>
</gene>
<protein>
    <submittedName>
        <fullName evidence="4">Vacuolar protein sorting-associated protein 17</fullName>
    </submittedName>
</protein>
<comment type="caution">
    <text evidence="4">The sequence shown here is derived from an EMBL/GenBank/DDBJ whole genome shotgun (WGS) entry which is preliminary data.</text>
</comment>
<name>A0A9W8G5R5_9FUNG</name>
<reference evidence="4" key="1">
    <citation type="submission" date="2022-07" db="EMBL/GenBank/DDBJ databases">
        <title>Phylogenomic reconstructions and comparative analyses of Kickxellomycotina fungi.</title>
        <authorList>
            <person name="Reynolds N.K."/>
            <person name="Stajich J.E."/>
            <person name="Barry K."/>
            <person name="Grigoriev I.V."/>
            <person name="Crous P."/>
            <person name="Smith M.E."/>
        </authorList>
    </citation>
    <scope>NUCLEOTIDE SEQUENCE</scope>
    <source>
        <strain evidence="4">NRRL 3115</strain>
    </source>
</reference>
<evidence type="ECO:0000256" key="1">
    <source>
        <dbReference type="SAM" id="MobiDB-lite"/>
    </source>
</evidence>
<dbReference type="GO" id="GO:0005768">
    <property type="term" value="C:endosome"/>
    <property type="evidence" value="ECO:0007669"/>
    <property type="project" value="TreeGrafter"/>
</dbReference>
<organism evidence="4 5">
    <name type="scientific">Coemansia spiralis</name>
    <dbReference type="NCBI Taxonomy" id="417178"/>
    <lineage>
        <taxon>Eukaryota</taxon>
        <taxon>Fungi</taxon>
        <taxon>Fungi incertae sedis</taxon>
        <taxon>Zoopagomycota</taxon>
        <taxon>Kickxellomycotina</taxon>
        <taxon>Kickxellomycetes</taxon>
        <taxon>Kickxellales</taxon>
        <taxon>Kickxellaceae</taxon>
        <taxon>Coemansia</taxon>
    </lineage>
</organism>
<feature type="domain" description="Sorting nexin/Vps5-like C-terminal" evidence="3">
    <location>
        <begin position="290"/>
        <end position="467"/>
    </location>
</feature>
<dbReference type="InterPro" id="IPR053055">
    <property type="entry name" value="VPS17"/>
</dbReference>
<evidence type="ECO:0000313" key="4">
    <source>
        <dbReference type="EMBL" id="KAJ2672931.1"/>
    </source>
</evidence>
<dbReference type="PANTHER" id="PTHR47433">
    <property type="entry name" value="VACUOLAR PROTEIN SORTING-ASSOCIATED PROTEIN 17"/>
    <property type="match status" value="1"/>
</dbReference>